<dbReference type="GO" id="GO:0005524">
    <property type="term" value="F:ATP binding"/>
    <property type="evidence" value="ECO:0007669"/>
    <property type="project" value="UniProtKB-KW"/>
</dbReference>
<keyword evidence="8" id="KW-0472">Membrane</keyword>
<evidence type="ECO:0000256" key="1">
    <source>
        <dbReference type="ARBA" id="ARBA00004651"/>
    </source>
</evidence>
<feature type="non-terminal residue" evidence="10">
    <location>
        <position position="1"/>
    </location>
</feature>
<dbReference type="FunFam" id="3.40.50.300:FF:000221">
    <property type="entry name" value="Multidrug ABC transporter ATP-binding protein"/>
    <property type="match status" value="1"/>
</dbReference>
<dbReference type="Gene3D" id="3.40.50.300">
    <property type="entry name" value="P-loop containing nucleotide triphosphate hydrolases"/>
    <property type="match status" value="1"/>
</dbReference>
<dbReference type="AlphaFoldDB" id="X1GAA7"/>
<evidence type="ECO:0000256" key="5">
    <source>
        <dbReference type="ARBA" id="ARBA00022741"/>
    </source>
</evidence>
<feature type="domain" description="ABC transporter" evidence="9">
    <location>
        <begin position="1"/>
        <end position="193"/>
    </location>
</feature>
<dbReference type="EMBL" id="BARU01005585">
    <property type="protein sequence ID" value="GAH38494.1"/>
    <property type="molecule type" value="Genomic_DNA"/>
</dbReference>
<evidence type="ECO:0000259" key="9">
    <source>
        <dbReference type="PROSITE" id="PS50893"/>
    </source>
</evidence>
<dbReference type="PANTHER" id="PTHR24221">
    <property type="entry name" value="ATP-BINDING CASSETTE SUB-FAMILY B"/>
    <property type="match status" value="1"/>
</dbReference>
<sequence length="210" mass="22713">LGNLVPRLYDVDSGAVLVDGHDVRDLTQASLRSFMGFVPQETLLFGGTAHDNIAFGQPDATDEEIVAAAQAANAHDFIEALPEGYDTPVGERGVTLSGGQRQRIAIARALLRDPRILILDEATSSLDRESEAAVHHALDTLLQGRTAIIIAHRLSTIRNADRIVVLDDGRIAQQGTHEQLLAQEGLYRRLYLSAEVAGEEHIADQKGHSA</sequence>
<reference evidence="10" key="1">
    <citation type="journal article" date="2014" name="Front. Microbiol.">
        <title>High frequency of phylogenetically diverse reductive dehalogenase-homologous genes in deep subseafloor sedimentary metagenomes.</title>
        <authorList>
            <person name="Kawai M."/>
            <person name="Futagami T."/>
            <person name="Toyoda A."/>
            <person name="Takaki Y."/>
            <person name="Nishi S."/>
            <person name="Hori S."/>
            <person name="Arai W."/>
            <person name="Tsubouchi T."/>
            <person name="Morono Y."/>
            <person name="Uchiyama I."/>
            <person name="Ito T."/>
            <person name="Fujiyama A."/>
            <person name="Inagaki F."/>
            <person name="Takami H."/>
        </authorList>
    </citation>
    <scope>NUCLEOTIDE SEQUENCE</scope>
    <source>
        <strain evidence="10">Expedition CK06-06</strain>
    </source>
</reference>
<keyword evidence="3" id="KW-1003">Cell membrane</keyword>
<dbReference type="PROSITE" id="PS50893">
    <property type="entry name" value="ABC_TRANSPORTER_2"/>
    <property type="match status" value="1"/>
</dbReference>
<evidence type="ECO:0000256" key="3">
    <source>
        <dbReference type="ARBA" id="ARBA00022475"/>
    </source>
</evidence>
<dbReference type="InterPro" id="IPR027417">
    <property type="entry name" value="P-loop_NTPase"/>
</dbReference>
<proteinExistence type="predicted"/>
<evidence type="ECO:0000256" key="6">
    <source>
        <dbReference type="ARBA" id="ARBA00022840"/>
    </source>
</evidence>
<dbReference type="PANTHER" id="PTHR24221:SF654">
    <property type="entry name" value="ATP-BINDING CASSETTE SUB-FAMILY B MEMBER 6"/>
    <property type="match status" value="1"/>
</dbReference>
<keyword evidence="6" id="KW-0067">ATP-binding</keyword>
<keyword evidence="5" id="KW-0547">Nucleotide-binding</keyword>
<dbReference type="InterPro" id="IPR039421">
    <property type="entry name" value="Type_1_exporter"/>
</dbReference>
<evidence type="ECO:0000256" key="2">
    <source>
        <dbReference type="ARBA" id="ARBA00022448"/>
    </source>
</evidence>
<evidence type="ECO:0000256" key="4">
    <source>
        <dbReference type="ARBA" id="ARBA00022692"/>
    </source>
</evidence>
<protein>
    <recommendedName>
        <fullName evidence="9">ABC transporter domain-containing protein</fullName>
    </recommendedName>
</protein>
<dbReference type="PROSITE" id="PS00211">
    <property type="entry name" value="ABC_TRANSPORTER_1"/>
    <property type="match status" value="1"/>
</dbReference>
<evidence type="ECO:0000256" key="7">
    <source>
        <dbReference type="ARBA" id="ARBA00022989"/>
    </source>
</evidence>
<evidence type="ECO:0000256" key="8">
    <source>
        <dbReference type="ARBA" id="ARBA00023136"/>
    </source>
</evidence>
<comment type="subcellular location">
    <subcellularLocation>
        <location evidence="1">Cell membrane</location>
        <topology evidence="1">Multi-pass membrane protein</topology>
    </subcellularLocation>
</comment>
<keyword evidence="7" id="KW-1133">Transmembrane helix</keyword>
<organism evidence="10">
    <name type="scientific">marine sediment metagenome</name>
    <dbReference type="NCBI Taxonomy" id="412755"/>
    <lineage>
        <taxon>unclassified sequences</taxon>
        <taxon>metagenomes</taxon>
        <taxon>ecological metagenomes</taxon>
    </lineage>
</organism>
<evidence type="ECO:0000313" key="10">
    <source>
        <dbReference type="EMBL" id="GAH38494.1"/>
    </source>
</evidence>
<name>X1GAA7_9ZZZZ</name>
<dbReference type="Pfam" id="PF00005">
    <property type="entry name" value="ABC_tran"/>
    <property type="match status" value="1"/>
</dbReference>
<dbReference type="SUPFAM" id="SSF52540">
    <property type="entry name" value="P-loop containing nucleoside triphosphate hydrolases"/>
    <property type="match status" value="1"/>
</dbReference>
<dbReference type="InterPro" id="IPR003439">
    <property type="entry name" value="ABC_transporter-like_ATP-bd"/>
</dbReference>
<keyword evidence="4" id="KW-0812">Transmembrane</keyword>
<dbReference type="GO" id="GO:0034040">
    <property type="term" value="F:ATPase-coupled lipid transmembrane transporter activity"/>
    <property type="evidence" value="ECO:0007669"/>
    <property type="project" value="TreeGrafter"/>
</dbReference>
<dbReference type="InterPro" id="IPR017871">
    <property type="entry name" value="ABC_transporter-like_CS"/>
</dbReference>
<gene>
    <name evidence="10" type="ORF">S03H2_10903</name>
</gene>
<dbReference type="GO" id="GO:0016887">
    <property type="term" value="F:ATP hydrolysis activity"/>
    <property type="evidence" value="ECO:0007669"/>
    <property type="project" value="InterPro"/>
</dbReference>
<dbReference type="GO" id="GO:0005886">
    <property type="term" value="C:plasma membrane"/>
    <property type="evidence" value="ECO:0007669"/>
    <property type="project" value="UniProtKB-SubCell"/>
</dbReference>
<accession>X1GAA7</accession>
<comment type="caution">
    <text evidence="10">The sequence shown here is derived from an EMBL/GenBank/DDBJ whole genome shotgun (WGS) entry which is preliminary data.</text>
</comment>
<keyword evidence="2" id="KW-0813">Transport</keyword>